<sequence>MSTTEIKSKKSNLIIYLALTLAAVFSSLYFLFLTDTFPEQTTKIAGTVAAVILLYLAWILLNKLRTNPTELLITSEKIGFYERKNWNEIPLASVNSFNFKNFYDGYKRARQLILDLTTGEQKVIELNGLDTNQAELERILTEKKSW</sequence>
<dbReference type="RefSeq" id="WP_089358454.1">
    <property type="nucleotide sequence ID" value="NZ_FZPD01000009.1"/>
</dbReference>
<evidence type="ECO:0000313" key="2">
    <source>
        <dbReference type="EMBL" id="SNT40277.1"/>
    </source>
</evidence>
<organism evidence="2 3">
    <name type="scientific">Ekhidna lutea</name>
    <dbReference type="NCBI Taxonomy" id="447679"/>
    <lineage>
        <taxon>Bacteria</taxon>
        <taxon>Pseudomonadati</taxon>
        <taxon>Bacteroidota</taxon>
        <taxon>Cytophagia</taxon>
        <taxon>Cytophagales</taxon>
        <taxon>Reichenbachiellaceae</taxon>
        <taxon>Ekhidna</taxon>
    </lineage>
</organism>
<proteinExistence type="predicted"/>
<protein>
    <recommendedName>
        <fullName evidence="4">PH domain-containing protein</fullName>
    </recommendedName>
</protein>
<gene>
    <name evidence="2" type="ORF">SAMN05421640_3794</name>
</gene>
<keyword evidence="1" id="KW-1133">Transmembrane helix</keyword>
<dbReference type="Proteomes" id="UP000198393">
    <property type="component" value="Unassembled WGS sequence"/>
</dbReference>
<name>A0A239MB94_EKHLU</name>
<reference evidence="2 3" key="1">
    <citation type="submission" date="2017-06" db="EMBL/GenBank/DDBJ databases">
        <authorList>
            <person name="Kim H.J."/>
            <person name="Triplett B.A."/>
        </authorList>
    </citation>
    <scope>NUCLEOTIDE SEQUENCE [LARGE SCALE GENOMIC DNA]</scope>
    <source>
        <strain evidence="2 3">DSM 19307</strain>
    </source>
</reference>
<keyword evidence="1" id="KW-0472">Membrane</keyword>
<evidence type="ECO:0008006" key="4">
    <source>
        <dbReference type="Google" id="ProtNLM"/>
    </source>
</evidence>
<keyword evidence="3" id="KW-1185">Reference proteome</keyword>
<dbReference type="AlphaFoldDB" id="A0A239MB94"/>
<dbReference type="EMBL" id="FZPD01000009">
    <property type="protein sequence ID" value="SNT40277.1"/>
    <property type="molecule type" value="Genomic_DNA"/>
</dbReference>
<evidence type="ECO:0000256" key="1">
    <source>
        <dbReference type="SAM" id="Phobius"/>
    </source>
</evidence>
<evidence type="ECO:0000313" key="3">
    <source>
        <dbReference type="Proteomes" id="UP000198393"/>
    </source>
</evidence>
<keyword evidence="1" id="KW-0812">Transmembrane</keyword>
<feature type="transmembrane region" description="Helical" evidence="1">
    <location>
        <begin position="44"/>
        <end position="61"/>
    </location>
</feature>
<accession>A0A239MB94</accession>
<feature type="transmembrane region" description="Helical" evidence="1">
    <location>
        <begin position="12"/>
        <end position="32"/>
    </location>
</feature>